<dbReference type="Pfam" id="PF23622">
    <property type="entry name" value="LRR_At1g61320_AtMIF1"/>
    <property type="match status" value="1"/>
</dbReference>
<dbReference type="CDD" id="cd22160">
    <property type="entry name" value="F-box_AtFBL13-like"/>
    <property type="match status" value="1"/>
</dbReference>
<dbReference type="InterPro" id="IPR053772">
    <property type="entry name" value="At1g61320/At1g61330-like"/>
</dbReference>
<dbReference type="SUPFAM" id="SSF81383">
    <property type="entry name" value="F-box domain"/>
    <property type="match status" value="1"/>
</dbReference>
<feature type="domain" description="F-box" evidence="1">
    <location>
        <begin position="21"/>
        <end position="75"/>
    </location>
</feature>
<protein>
    <recommendedName>
        <fullName evidence="1">F-box domain-containing protein</fullName>
    </recommendedName>
</protein>
<organism evidence="2 3">
    <name type="scientific">Ambrosia artemisiifolia</name>
    <name type="common">Common ragweed</name>
    <dbReference type="NCBI Taxonomy" id="4212"/>
    <lineage>
        <taxon>Eukaryota</taxon>
        <taxon>Viridiplantae</taxon>
        <taxon>Streptophyta</taxon>
        <taxon>Embryophyta</taxon>
        <taxon>Tracheophyta</taxon>
        <taxon>Spermatophyta</taxon>
        <taxon>Magnoliopsida</taxon>
        <taxon>eudicotyledons</taxon>
        <taxon>Gunneridae</taxon>
        <taxon>Pentapetalae</taxon>
        <taxon>asterids</taxon>
        <taxon>campanulids</taxon>
        <taxon>Asterales</taxon>
        <taxon>Asteraceae</taxon>
        <taxon>Asteroideae</taxon>
        <taxon>Heliantheae alliance</taxon>
        <taxon>Heliantheae</taxon>
        <taxon>Ambrosia</taxon>
    </lineage>
</organism>
<sequence length="491" mass="55946">MTNTRRRSAQSKVDNGRLNLTDFISKMPDDILVMILSLMPIKYAVVTSRLSTRWRHLWRNLIRLNFDGTEFFDKMADDDIFSDLERFKFIKQVSNVINSYNHPRVCDFRIRFDLDGCDTQQINEWIQFALDKKVERLELDLLDKNYDIRDPDESFEFRLPLAYDMGGQMLSLKKLFLTGVNLNGPNLFMILTNSPHLEKLYMFGVHVFPCVYVGGQGINLKYFKLVSCSGFESITLYGFDLVSFIYYGPEIELHLTDLPKLRELDVGEVSVGLEKNVFSQISSCALYLQALALDMRSTKEGLDVNAILKFPNVKKLKLGMSAEEDDCLLQFTSIAQACPILENFSICLHWFSPMKRRRKVRHVTPHVHKHLKFLEIIGYYGRISDLELAVYVIDNAAALKRIVIDPSCHAIGGDLSIQDCLKKQPAARSSAKRQLTPLLPPDAIFQKSIFIDIRIPTDYNTGAPHSSTANALVTPVARPPVFGTNPEVFGV</sequence>
<evidence type="ECO:0000259" key="1">
    <source>
        <dbReference type="PROSITE" id="PS50181"/>
    </source>
</evidence>
<dbReference type="InterPro" id="IPR055357">
    <property type="entry name" value="LRR_At1g61320_AtMIF1"/>
</dbReference>
<dbReference type="Proteomes" id="UP001206925">
    <property type="component" value="Unassembled WGS sequence"/>
</dbReference>
<proteinExistence type="predicted"/>
<name>A0AAD5GIQ9_AMBAR</name>
<dbReference type="EMBL" id="JAMZMK010008223">
    <property type="protein sequence ID" value="KAI7741283.1"/>
    <property type="molecule type" value="Genomic_DNA"/>
</dbReference>
<accession>A0AAD5GIQ9</accession>
<dbReference type="InterPro" id="IPR001810">
    <property type="entry name" value="F-box_dom"/>
</dbReference>
<dbReference type="AlphaFoldDB" id="A0AAD5GIQ9"/>
<dbReference type="PANTHER" id="PTHR34145">
    <property type="entry name" value="OS02G0105600 PROTEIN"/>
    <property type="match status" value="1"/>
</dbReference>
<dbReference type="PANTHER" id="PTHR34145:SF68">
    <property type="entry name" value="FBD DOMAIN-CONTAINING PROTEIN"/>
    <property type="match status" value="1"/>
</dbReference>
<reference evidence="2" key="1">
    <citation type="submission" date="2022-06" db="EMBL/GenBank/DDBJ databases">
        <title>Uncovering the hologenomic basis of an extraordinary plant invasion.</title>
        <authorList>
            <person name="Bieker V.C."/>
            <person name="Martin M.D."/>
            <person name="Gilbert T."/>
            <person name="Hodgins K."/>
            <person name="Battlay P."/>
            <person name="Petersen B."/>
            <person name="Wilson J."/>
        </authorList>
    </citation>
    <scope>NUCLEOTIDE SEQUENCE</scope>
    <source>
        <strain evidence="2">AA19_3_7</strain>
        <tissue evidence="2">Leaf</tissue>
    </source>
</reference>
<dbReference type="PROSITE" id="PS50181">
    <property type="entry name" value="FBOX"/>
    <property type="match status" value="1"/>
</dbReference>
<dbReference type="InterPro" id="IPR036047">
    <property type="entry name" value="F-box-like_dom_sf"/>
</dbReference>
<dbReference type="Gene3D" id="3.80.10.10">
    <property type="entry name" value="Ribonuclease Inhibitor"/>
    <property type="match status" value="1"/>
</dbReference>
<dbReference type="Gene3D" id="1.20.1280.50">
    <property type="match status" value="1"/>
</dbReference>
<dbReference type="InterPro" id="IPR053781">
    <property type="entry name" value="F-box_AtFBL13-like"/>
</dbReference>
<evidence type="ECO:0000313" key="3">
    <source>
        <dbReference type="Proteomes" id="UP001206925"/>
    </source>
</evidence>
<gene>
    <name evidence="2" type="ORF">M8C21_021611</name>
</gene>
<evidence type="ECO:0000313" key="2">
    <source>
        <dbReference type="EMBL" id="KAI7741283.1"/>
    </source>
</evidence>
<dbReference type="Pfam" id="PF00646">
    <property type="entry name" value="F-box"/>
    <property type="match status" value="1"/>
</dbReference>
<keyword evidence="3" id="KW-1185">Reference proteome</keyword>
<dbReference type="SMART" id="SM00256">
    <property type="entry name" value="FBOX"/>
    <property type="match status" value="1"/>
</dbReference>
<dbReference type="SUPFAM" id="SSF52047">
    <property type="entry name" value="RNI-like"/>
    <property type="match status" value="1"/>
</dbReference>
<comment type="caution">
    <text evidence="2">The sequence shown here is derived from an EMBL/GenBank/DDBJ whole genome shotgun (WGS) entry which is preliminary data.</text>
</comment>
<dbReference type="InterPro" id="IPR032675">
    <property type="entry name" value="LRR_dom_sf"/>
</dbReference>